<dbReference type="Pfam" id="PF24796">
    <property type="entry name" value="WDR55"/>
    <property type="match status" value="1"/>
</dbReference>
<feature type="repeat" description="WD" evidence="5">
    <location>
        <begin position="69"/>
        <end position="110"/>
    </location>
</feature>
<dbReference type="InterPro" id="IPR050505">
    <property type="entry name" value="WDR55/POC1"/>
</dbReference>
<evidence type="ECO:0000256" key="1">
    <source>
        <dbReference type="ARBA" id="ARBA00007625"/>
    </source>
</evidence>
<evidence type="ECO:0000256" key="3">
    <source>
        <dbReference type="ARBA" id="ARBA00022737"/>
    </source>
</evidence>
<dbReference type="InterPro" id="IPR036322">
    <property type="entry name" value="WD40_repeat_dom_sf"/>
</dbReference>
<evidence type="ECO:0000256" key="5">
    <source>
        <dbReference type="PROSITE-ProRule" id="PRU00221"/>
    </source>
</evidence>
<dbReference type="Gene3D" id="2.130.10.10">
    <property type="entry name" value="YVTN repeat-like/Quinoprotein amine dehydrogenase"/>
    <property type="match status" value="2"/>
</dbReference>
<evidence type="ECO:0000256" key="4">
    <source>
        <dbReference type="ARBA" id="ARBA00023478"/>
    </source>
</evidence>
<dbReference type="STRING" id="6832.A0A553P630"/>
<dbReference type="SUPFAM" id="SSF50978">
    <property type="entry name" value="WD40 repeat-like"/>
    <property type="match status" value="1"/>
</dbReference>
<proteinExistence type="inferred from homology"/>
<keyword evidence="2 5" id="KW-0853">WD repeat</keyword>
<keyword evidence="3" id="KW-0677">Repeat</keyword>
<evidence type="ECO:0000256" key="6">
    <source>
        <dbReference type="SAM" id="MobiDB-lite"/>
    </source>
</evidence>
<dbReference type="PROSITE" id="PS50082">
    <property type="entry name" value="WD_REPEATS_2"/>
    <property type="match status" value="2"/>
</dbReference>
<protein>
    <recommendedName>
        <fullName evidence="4">WD repeat-containing protein 55 homolog</fullName>
    </recommendedName>
</protein>
<accession>A0A553P630</accession>
<dbReference type="OMA" id="QAIHPTE"/>
<comment type="caution">
    <text evidence="7">The sequence shown here is derived from an EMBL/GenBank/DDBJ whole genome shotgun (WGS) entry which is preliminary data.</text>
</comment>
<dbReference type="AlphaFoldDB" id="A0A553P630"/>
<feature type="region of interest" description="Disordered" evidence="6">
    <location>
        <begin position="349"/>
        <end position="369"/>
    </location>
</feature>
<evidence type="ECO:0000256" key="2">
    <source>
        <dbReference type="ARBA" id="ARBA00022574"/>
    </source>
</evidence>
<evidence type="ECO:0000313" key="8">
    <source>
        <dbReference type="Proteomes" id="UP000318571"/>
    </source>
</evidence>
<dbReference type="Proteomes" id="UP000318571">
    <property type="component" value="Chromosome 3"/>
</dbReference>
<keyword evidence="8" id="KW-1185">Reference proteome</keyword>
<comment type="similarity">
    <text evidence="1">Belongs to the WD repeat WDR55 family.</text>
</comment>
<evidence type="ECO:0000313" key="7">
    <source>
        <dbReference type="EMBL" id="TRY73147.1"/>
    </source>
</evidence>
<dbReference type="InterPro" id="IPR015943">
    <property type="entry name" value="WD40/YVTN_repeat-like_dom_sf"/>
</dbReference>
<dbReference type="InterPro" id="IPR001680">
    <property type="entry name" value="WD40_rpt"/>
</dbReference>
<name>A0A553P630_TIGCA</name>
<dbReference type="EMBL" id="VCGU01000007">
    <property type="protein sequence ID" value="TRY73147.1"/>
    <property type="molecule type" value="Genomic_DNA"/>
</dbReference>
<organism evidence="7 8">
    <name type="scientific">Tigriopus californicus</name>
    <name type="common">Marine copepod</name>
    <dbReference type="NCBI Taxonomy" id="6832"/>
    <lineage>
        <taxon>Eukaryota</taxon>
        <taxon>Metazoa</taxon>
        <taxon>Ecdysozoa</taxon>
        <taxon>Arthropoda</taxon>
        <taxon>Crustacea</taxon>
        <taxon>Multicrustacea</taxon>
        <taxon>Hexanauplia</taxon>
        <taxon>Copepoda</taxon>
        <taxon>Harpacticoida</taxon>
        <taxon>Harpacticidae</taxon>
        <taxon>Tigriopus</taxon>
    </lineage>
</organism>
<gene>
    <name evidence="7" type="ORF">TCAL_00966</name>
</gene>
<dbReference type="PANTHER" id="PTHR44019:SF20">
    <property type="entry name" value="WD REPEAT-CONTAINING PROTEIN 55"/>
    <property type="match status" value="1"/>
</dbReference>
<dbReference type="SMART" id="SM00320">
    <property type="entry name" value="WD40"/>
    <property type="match status" value="7"/>
</dbReference>
<feature type="repeat" description="WD" evidence="5">
    <location>
        <begin position="131"/>
        <end position="152"/>
    </location>
</feature>
<dbReference type="PANTHER" id="PTHR44019">
    <property type="entry name" value="WD REPEAT-CONTAINING PROTEIN 55"/>
    <property type="match status" value="1"/>
</dbReference>
<sequence>MTATDSDSDTNDSIIVKERNAPPDITFRRSNVADISFHPQNDLIAVADMDGQITLFEYSNEKNVAKKKLQIHKKTVRSMEFDSSGRHLYSGSKDRSFKITDLETGQIKLKVSKAHESPLNRVRPVNEFICATGDEDGMVKLWDPRSGQSVLECDDFTDIVKDLYVDKDCRLMIAASGEGTIMSYNVRGKKSDVQSEFYEGEMNCLAVVHHDSKLVCGCGDSRLYMYNWDQFGYHSADFPGHPDSVNDMVAVTDNVVITGCEDGTIRAVHLYPHRFLGAVGHHEGNFPIERLDVSSTGEFVASVSHDQKVKFWSIAYLENIDYNKTKKPFFNRMKHKIRRKDFKMLTAKEQEHQLPSSNRGNSKDFFGDL</sequence>
<reference evidence="7 8" key="1">
    <citation type="journal article" date="2018" name="Nat. Ecol. Evol.">
        <title>Genomic signatures of mitonuclear coevolution across populations of Tigriopus californicus.</title>
        <authorList>
            <person name="Barreto F.S."/>
            <person name="Watson E.T."/>
            <person name="Lima T.G."/>
            <person name="Willett C.S."/>
            <person name="Edmands S."/>
            <person name="Li W."/>
            <person name="Burton R.S."/>
        </authorList>
    </citation>
    <scope>NUCLEOTIDE SEQUENCE [LARGE SCALE GENOMIC DNA]</scope>
    <source>
        <strain evidence="7 8">San Diego</strain>
    </source>
</reference>